<accession>A0A2S2CQH2</accession>
<proteinExistence type="predicted"/>
<protein>
    <submittedName>
        <fullName evidence="1">Uncharacterized protein</fullName>
    </submittedName>
</protein>
<dbReference type="OrthoDB" id="7304878at2"/>
<dbReference type="RefSeq" id="WP_109327133.1">
    <property type="nucleotide sequence ID" value="NZ_CP029353.1"/>
</dbReference>
<dbReference type="EMBL" id="CP029353">
    <property type="protein sequence ID" value="AWK86709.1"/>
    <property type="molecule type" value="Genomic_DNA"/>
</dbReference>
<reference evidence="2" key="1">
    <citation type="submission" date="2018-05" db="EMBL/GenBank/DDBJ databases">
        <title>Azospirillum thermophila sp. nov., a novel isolated from hot spring.</title>
        <authorList>
            <person name="Zhao Z."/>
        </authorList>
    </citation>
    <scope>NUCLEOTIDE SEQUENCE [LARGE SCALE GENOMIC DNA]</scope>
    <source>
        <strain evidence="2">CFH 70021</strain>
    </source>
</reference>
<name>A0A2S2CQH2_9PROT</name>
<keyword evidence="2" id="KW-1185">Reference proteome</keyword>
<evidence type="ECO:0000313" key="1">
    <source>
        <dbReference type="EMBL" id="AWK86709.1"/>
    </source>
</evidence>
<gene>
    <name evidence="1" type="ORF">DEW08_11075</name>
</gene>
<organism evidence="1 2">
    <name type="scientific">Azospirillum thermophilum</name>
    <dbReference type="NCBI Taxonomy" id="2202148"/>
    <lineage>
        <taxon>Bacteria</taxon>
        <taxon>Pseudomonadati</taxon>
        <taxon>Pseudomonadota</taxon>
        <taxon>Alphaproteobacteria</taxon>
        <taxon>Rhodospirillales</taxon>
        <taxon>Azospirillaceae</taxon>
        <taxon>Azospirillum</taxon>
    </lineage>
</organism>
<evidence type="ECO:0000313" key="2">
    <source>
        <dbReference type="Proteomes" id="UP000245629"/>
    </source>
</evidence>
<dbReference type="AlphaFoldDB" id="A0A2S2CQH2"/>
<dbReference type="Proteomes" id="UP000245629">
    <property type="component" value="Chromosome 2"/>
</dbReference>
<dbReference type="KEGG" id="azz:DEW08_11075"/>
<sequence length="120" mass="12385">MGILDFLKVTVADKGKGKTPAPARKAAGSVVEFDGKSFPIAAINAKGFVAVRFDGSLVTGQTARVSVKVDEPGGRFSFATTIGVADTSGGKLTADWNVLPPEVEDAIRKLAQPRKGAGGR</sequence>